<dbReference type="Proteomes" id="UP000326198">
    <property type="component" value="Unassembled WGS sequence"/>
</dbReference>
<evidence type="ECO:0000313" key="2">
    <source>
        <dbReference type="EMBL" id="KAE8381618.1"/>
    </source>
</evidence>
<dbReference type="EMBL" id="ML736169">
    <property type="protein sequence ID" value="KAE8381618.1"/>
    <property type="molecule type" value="Genomic_DNA"/>
</dbReference>
<protein>
    <recommendedName>
        <fullName evidence="1">PD-(D/E)XK nuclease-like domain-containing protein</fullName>
    </recommendedName>
</protein>
<dbReference type="OrthoDB" id="4161186at2759"/>
<dbReference type="AlphaFoldDB" id="A0A5N7BIR3"/>
<reference evidence="2 3" key="1">
    <citation type="submission" date="2019-04" db="EMBL/GenBank/DDBJ databases">
        <title>Friends and foes A comparative genomics studyof 23 Aspergillus species from section Flavi.</title>
        <authorList>
            <consortium name="DOE Joint Genome Institute"/>
            <person name="Kjaerbolling I."/>
            <person name="Vesth T."/>
            <person name="Frisvad J.C."/>
            <person name="Nybo J.L."/>
            <person name="Theobald S."/>
            <person name="Kildgaard S."/>
            <person name="Isbrandt T."/>
            <person name="Kuo A."/>
            <person name="Sato A."/>
            <person name="Lyhne E.K."/>
            <person name="Kogle M.E."/>
            <person name="Wiebenga A."/>
            <person name="Kun R.S."/>
            <person name="Lubbers R.J."/>
            <person name="Makela M.R."/>
            <person name="Barry K."/>
            <person name="Chovatia M."/>
            <person name="Clum A."/>
            <person name="Daum C."/>
            <person name="Haridas S."/>
            <person name="He G."/>
            <person name="LaButti K."/>
            <person name="Lipzen A."/>
            <person name="Mondo S."/>
            <person name="Riley R."/>
            <person name="Salamov A."/>
            <person name="Simmons B.A."/>
            <person name="Magnuson J.K."/>
            <person name="Henrissat B."/>
            <person name="Mortensen U.H."/>
            <person name="Larsen T.O."/>
            <person name="Devries R.P."/>
            <person name="Grigoriev I.V."/>
            <person name="Machida M."/>
            <person name="Baker S.E."/>
            <person name="Andersen M.R."/>
        </authorList>
    </citation>
    <scope>NUCLEOTIDE SEQUENCE [LARGE SCALE GENOMIC DNA]</scope>
    <source>
        <strain evidence="2 3">IBT 29228</strain>
    </source>
</reference>
<dbReference type="InterPro" id="IPR046797">
    <property type="entry name" value="PDDEXK_12"/>
</dbReference>
<accession>A0A5N7BIR3</accession>
<keyword evidence="3" id="KW-1185">Reference proteome</keyword>
<organism evidence="2 3">
    <name type="scientific">Aspergillus bertholletiae</name>
    <dbReference type="NCBI Taxonomy" id="1226010"/>
    <lineage>
        <taxon>Eukaryota</taxon>
        <taxon>Fungi</taxon>
        <taxon>Dikarya</taxon>
        <taxon>Ascomycota</taxon>
        <taxon>Pezizomycotina</taxon>
        <taxon>Eurotiomycetes</taxon>
        <taxon>Eurotiomycetidae</taxon>
        <taxon>Eurotiales</taxon>
        <taxon>Aspergillaceae</taxon>
        <taxon>Aspergillus</taxon>
        <taxon>Aspergillus subgen. Circumdati</taxon>
    </lineage>
</organism>
<proteinExistence type="predicted"/>
<gene>
    <name evidence="2" type="ORF">BDV26DRAFT_289258</name>
</gene>
<evidence type="ECO:0000259" key="1">
    <source>
        <dbReference type="Pfam" id="PF20516"/>
    </source>
</evidence>
<dbReference type="Pfam" id="PF20516">
    <property type="entry name" value="PDDEXK_12"/>
    <property type="match status" value="1"/>
</dbReference>
<feature type="domain" description="PD-(D/E)XK nuclease-like" evidence="1">
    <location>
        <begin position="1"/>
        <end position="200"/>
    </location>
</feature>
<sequence length="241" mass="27388">MWNELEEIRLDARHCDIYGKDENAWCLDVVQPILRTPTNDTPKLQLTSVYAIATNRYGSFTHDYALSFSCRDPEVSNLYERVSLGGHGYSISQTTDAFNKRTILFSGVEVKPDDGGKKEALAQLAIWLSANLEKMRRLGELVKRPLDVTDWLLATIGYTVVGHDWHVYIAYRIGDEVHVVGPISAVLADTRSTYGILKLRDLDSRRCSLSPQTKAKTCSSVHEDRQMTKRYVIWKPHLTTQ</sequence>
<evidence type="ECO:0000313" key="3">
    <source>
        <dbReference type="Proteomes" id="UP000326198"/>
    </source>
</evidence>
<name>A0A5N7BIR3_9EURO</name>